<dbReference type="Pfam" id="PF14316">
    <property type="entry name" value="DUF4381"/>
    <property type="match status" value="1"/>
</dbReference>
<protein>
    <submittedName>
        <fullName evidence="2">DUF4381 domain-containing protein</fullName>
    </submittedName>
</protein>
<evidence type="ECO:0000256" key="1">
    <source>
        <dbReference type="SAM" id="Phobius"/>
    </source>
</evidence>
<dbReference type="RefSeq" id="WP_263338174.1">
    <property type="nucleotide sequence ID" value="NZ_JAOVQO010000015.1"/>
</dbReference>
<reference evidence="2 3" key="1">
    <citation type="submission" date="2022-10" db="EMBL/GenBank/DDBJ databases">
        <title>Defluviimonas sp. nov., isolated from ocean surface sediments.</title>
        <authorList>
            <person name="He W."/>
            <person name="Wang L."/>
            <person name="Zhang D.-F."/>
        </authorList>
    </citation>
    <scope>NUCLEOTIDE SEQUENCE [LARGE SCALE GENOMIC DNA]</scope>
    <source>
        <strain evidence="2 3">WL0024</strain>
    </source>
</reference>
<evidence type="ECO:0000313" key="3">
    <source>
        <dbReference type="Proteomes" id="UP001209535"/>
    </source>
</evidence>
<dbReference type="Proteomes" id="UP001209535">
    <property type="component" value="Unassembled WGS sequence"/>
</dbReference>
<dbReference type="EMBL" id="JAOVQO010000015">
    <property type="protein sequence ID" value="MCU9849448.1"/>
    <property type="molecule type" value="Genomic_DNA"/>
</dbReference>
<keyword evidence="1" id="KW-0812">Transmembrane</keyword>
<keyword evidence="1" id="KW-0472">Membrane</keyword>
<comment type="caution">
    <text evidence="2">The sequence shown here is derived from an EMBL/GenBank/DDBJ whole genome shotgun (WGS) entry which is preliminary data.</text>
</comment>
<sequence length="152" mass="16362">MNGEDENVNLVELMGRLIEPEVPAPVSLAPQTAGWWVLGALVLTALAYGLWRGWLHWRANAYRRAALAALDKAGNDPAAIAAILRRTALAAYPRREVAGLAGLEWVGFLNATGGFPEALGSALIRAPYAREAGAADLRGAAMRWIRGHRRTP</sequence>
<proteinExistence type="predicted"/>
<gene>
    <name evidence="2" type="ORF">OEZ60_15715</name>
</gene>
<organism evidence="2 3">
    <name type="scientific">Albidovulum salinarum</name>
    <dbReference type="NCBI Taxonomy" id="2984153"/>
    <lineage>
        <taxon>Bacteria</taxon>
        <taxon>Pseudomonadati</taxon>
        <taxon>Pseudomonadota</taxon>
        <taxon>Alphaproteobacteria</taxon>
        <taxon>Rhodobacterales</taxon>
        <taxon>Paracoccaceae</taxon>
        <taxon>Albidovulum</taxon>
    </lineage>
</organism>
<keyword evidence="3" id="KW-1185">Reference proteome</keyword>
<dbReference type="InterPro" id="IPR025489">
    <property type="entry name" value="DUF4381"/>
</dbReference>
<accession>A0ABT2X669</accession>
<evidence type="ECO:0000313" key="2">
    <source>
        <dbReference type="EMBL" id="MCU9849448.1"/>
    </source>
</evidence>
<keyword evidence="1" id="KW-1133">Transmembrane helix</keyword>
<feature type="transmembrane region" description="Helical" evidence="1">
    <location>
        <begin position="33"/>
        <end position="54"/>
    </location>
</feature>
<name>A0ABT2X669_9RHOB</name>